<dbReference type="GeneID" id="66073775"/>
<dbReference type="EMBL" id="CM032182">
    <property type="protein sequence ID" value="KAG7097342.1"/>
    <property type="molecule type" value="Genomic_DNA"/>
</dbReference>
<evidence type="ECO:0000313" key="3">
    <source>
        <dbReference type="EMBL" id="KAG7097342.1"/>
    </source>
</evidence>
<dbReference type="Proteomes" id="UP001049176">
    <property type="component" value="Chromosome 2"/>
</dbReference>
<organism evidence="3 4">
    <name type="scientific">Marasmius oreades</name>
    <name type="common">fairy-ring Marasmius</name>
    <dbReference type="NCBI Taxonomy" id="181124"/>
    <lineage>
        <taxon>Eukaryota</taxon>
        <taxon>Fungi</taxon>
        <taxon>Dikarya</taxon>
        <taxon>Basidiomycota</taxon>
        <taxon>Agaricomycotina</taxon>
        <taxon>Agaricomycetes</taxon>
        <taxon>Agaricomycetidae</taxon>
        <taxon>Agaricales</taxon>
        <taxon>Marasmiineae</taxon>
        <taxon>Marasmiaceae</taxon>
        <taxon>Marasmius</taxon>
    </lineage>
</organism>
<feature type="region of interest" description="Disordered" evidence="1">
    <location>
        <begin position="1145"/>
        <end position="1183"/>
    </location>
</feature>
<feature type="transmembrane region" description="Helical" evidence="2">
    <location>
        <begin position="432"/>
        <end position="450"/>
    </location>
</feature>
<reference evidence="3" key="1">
    <citation type="journal article" date="2021" name="Genome Biol. Evol.">
        <title>The assembled and annotated genome of the fairy-ring fungus Marasmius oreades.</title>
        <authorList>
            <person name="Hiltunen M."/>
            <person name="Ament-Velasquez S.L."/>
            <person name="Johannesson H."/>
        </authorList>
    </citation>
    <scope>NUCLEOTIDE SEQUENCE</scope>
    <source>
        <strain evidence="3">03SP1</strain>
    </source>
</reference>
<feature type="region of interest" description="Disordered" evidence="1">
    <location>
        <begin position="830"/>
        <end position="869"/>
    </location>
</feature>
<comment type="caution">
    <text evidence="3">The sequence shown here is derived from an EMBL/GenBank/DDBJ whole genome shotgun (WGS) entry which is preliminary data.</text>
</comment>
<sequence>MIPLIPALVLAFFSFICSAFVIFRIVVPILPPHPLSRRVAPSEFGLPNFRCLSSADKSHLWLASLDLLALVVFVWQAISEYTGGPTGYANAQDSLVSVRLWFVLTVRQTCLLVITGITLLHVRLGRSVTFGTKHWMLWGLTLVFVVTSTALSGVLTAANITSLFVGLLSYSTFMAVCTSVAFGCLIGTLLVIKRNLATLSDEGHDTWPPPKEVGEKLRPSFTSDEVDAMRDGASWITSNASSRRDSISAWSFTTHQTTVPSHHGHGRPQNGGHPSVPGKSSFWFSPMSQEHIPPVPPLPSPYGPISPTAATLAEADPFGRTPTPQLMPEHPRQRFGSQTSWLTSSAGSHTIISTWSFPTTHHEGSIHNASSPNLNTQLLPSTAVSMSRPSTPAMADAKVLGGYGYAPKDFETGLAALAAPAGSSLDITAYRAIGWFLIIWVPLGLSYPYLISLSQDNSVTTLISVLLTLSVTLSSPTLALNILCRSPLPIPDGLFDVHGDLNGNPARGPSPTNTEPTLKWSHEYKRSTSASVTVVEGRRSGDIWISKGDAVGGRSKVSRAMSMISPMPKLSVLPTQDLEDGEFTPPLPIQIDETPSRLSYHNRSHSETSAQFGRIRKESQASSNVSGADDSLAFASRIMIAQRHYSALAQTVHVPASPEKRASADEVISQGFSNSVNRTSAMNTGLHLRTRSVSSISGPKTPTTGDSFDVSPPPAFPLPPTPPNVRAARLAKQHKRSFSSGSAGGYSFGAVDDMNEIDALTAGVLPLLIPGLKVGQDMRIRESPPATWSRRVRPDARSHRSHSRSRSRSAVGKVDGKTARLLKALDEFGEEFSSPEDHSTPARTKVKAAEQRKRKASTHKRNHMSLPSLGLGKDGIHSFTHWANDVGRALENKIGQYTVVPSSVEITQRRNTIFGGETSSGLRSEAVNAVPAPSSSKLGRAMSTRSLGLRAEVPHGVDTARSSVVTIHRDIHPSSAASTVTLFDFEASGPQAESTPHNNAHKRISEQVDEVPPLPTTNQNSNARKTRRSSIVYIKSNENDIVTPPNHANTATKPTSSTSSSLAQWSSRAVRPLIPKSSKLMRKSSKVATSSSVLPDTKPESPRTGLRPLSLLQDRDPNSDLDSKGAGPVVETVTKGGTRPLLLGKKQKLRGAERPKAGDENTNPDAAPRAKKHNLKPLNLARSETSKMRAILRAQEELPNVVVRPPSTTEHQVYGYTFRG</sequence>
<evidence type="ECO:0000256" key="1">
    <source>
        <dbReference type="SAM" id="MobiDB-lite"/>
    </source>
</evidence>
<feature type="transmembrane region" description="Helical" evidence="2">
    <location>
        <begin position="167"/>
        <end position="192"/>
    </location>
</feature>
<feature type="transmembrane region" description="Helical" evidence="2">
    <location>
        <begin position="134"/>
        <end position="155"/>
    </location>
</feature>
<feature type="transmembrane region" description="Helical" evidence="2">
    <location>
        <begin position="60"/>
        <end position="78"/>
    </location>
</feature>
<dbReference type="OrthoDB" id="2529242at2759"/>
<feature type="region of interest" description="Disordered" evidence="1">
    <location>
        <begin position="693"/>
        <end position="712"/>
    </location>
</feature>
<feature type="compositionally biased region" description="Low complexity" evidence="1">
    <location>
        <begin position="1048"/>
        <end position="1069"/>
    </location>
</feature>
<evidence type="ECO:0000313" key="4">
    <source>
        <dbReference type="Proteomes" id="UP001049176"/>
    </source>
</evidence>
<feature type="compositionally biased region" description="Basic and acidic residues" evidence="1">
    <location>
        <begin position="1113"/>
        <end position="1123"/>
    </location>
</feature>
<feature type="region of interest" description="Disordered" evidence="1">
    <location>
        <begin position="783"/>
        <end position="815"/>
    </location>
</feature>
<keyword evidence="2" id="KW-1133">Transmembrane helix</keyword>
<dbReference type="RefSeq" id="XP_043013812.1">
    <property type="nucleotide sequence ID" value="XM_043149208.1"/>
</dbReference>
<keyword evidence="2" id="KW-0472">Membrane</keyword>
<protein>
    <submittedName>
        <fullName evidence="3">Uncharacterized protein</fullName>
    </submittedName>
</protein>
<feature type="region of interest" description="Disordered" evidence="1">
    <location>
        <begin position="989"/>
        <end position="1133"/>
    </location>
</feature>
<feature type="compositionally biased region" description="Pro residues" evidence="1">
    <location>
        <begin position="293"/>
        <end position="304"/>
    </location>
</feature>
<accession>A0A9P7UZ69</accession>
<feature type="transmembrane region" description="Helical" evidence="2">
    <location>
        <begin position="6"/>
        <end position="27"/>
    </location>
</feature>
<name>A0A9P7UZ69_9AGAR</name>
<feature type="compositionally biased region" description="Polar residues" evidence="1">
    <location>
        <begin position="598"/>
        <end position="611"/>
    </location>
</feature>
<feature type="region of interest" description="Disordered" evidence="1">
    <location>
        <begin position="598"/>
        <end position="627"/>
    </location>
</feature>
<gene>
    <name evidence="3" type="ORF">E1B28_004699</name>
</gene>
<feature type="compositionally biased region" description="Basic and acidic residues" evidence="1">
    <location>
        <begin position="1150"/>
        <end position="1159"/>
    </location>
</feature>
<dbReference type="KEGG" id="more:E1B28_004699"/>
<dbReference type="AlphaFoldDB" id="A0A9P7UZ69"/>
<evidence type="ECO:0000256" key="2">
    <source>
        <dbReference type="SAM" id="Phobius"/>
    </source>
</evidence>
<proteinExistence type="predicted"/>
<keyword evidence="4" id="KW-1185">Reference proteome</keyword>
<feature type="compositionally biased region" description="Basic residues" evidence="1">
    <location>
        <begin position="852"/>
        <end position="863"/>
    </location>
</feature>
<feature type="compositionally biased region" description="Polar residues" evidence="1">
    <location>
        <begin position="693"/>
        <end position="706"/>
    </location>
</feature>
<feature type="transmembrane region" description="Helical" evidence="2">
    <location>
        <begin position="98"/>
        <end position="122"/>
    </location>
</feature>
<keyword evidence="2" id="KW-0812">Transmembrane</keyword>
<feature type="region of interest" description="Disordered" evidence="1">
    <location>
        <begin position="256"/>
        <end position="309"/>
    </location>
</feature>